<dbReference type="PANTHER" id="PTHR42887:SF2">
    <property type="entry name" value="OS12G0638800 PROTEIN"/>
    <property type="match status" value="1"/>
</dbReference>
<organism evidence="7 8">
    <name type="scientific">Bittarella massiliensis</name>
    <name type="common">ex Durand et al. 2017</name>
    <dbReference type="NCBI Taxonomy" id="1720313"/>
    <lineage>
        <taxon>Bacteria</taxon>
        <taxon>Bacillati</taxon>
        <taxon>Bacillota</taxon>
        <taxon>Clostridia</taxon>
        <taxon>Eubacteriales</taxon>
        <taxon>Oscillospiraceae</taxon>
        <taxon>Bittarella (ex Durand et al. 2017)</taxon>
    </lineage>
</organism>
<sequence length="413" mass="44562">MERVYSAAVIGGGPAGLMAAGLLGQGGLPVLLLEKNDQPGKKLRITGKGRCNLTNNCEVEDFLRNVPRNPRFLYSALYGFTPQDTMAFFEGLGVPLKTERGDRVFPQSDRAGDVVDALTNWCRAQGVEFRQGEVEAVAPGAPFSLSLKEGGAVSAHRVVVATGGLSYPQTGSTGDGYRFARQLGHTVTPPGPSLVPLRCGEQWCKNCQGLSLKNVTLTVEEVGKRRPVFCELGEMLFTHFGVSGPLVLSASCHMEDAPGRYRLHIDLKPGLTREALDRRLLRDFEEYRNKNLQNALGKLLPQKLIGSYVALTGIPGEKKVNQLTQAERGEMVRVMKDLPLTVSGFRPAAEGIVTRGGVSVREVDPGSCQSKRCPGAYFVGEVLDVDGYTGGFNLQIAFSTAVAAARDILAQPR</sequence>
<dbReference type="InterPro" id="IPR004792">
    <property type="entry name" value="BaiN-like"/>
</dbReference>
<dbReference type="Gene3D" id="2.40.30.10">
    <property type="entry name" value="Translation factors"/>
    <property type="match status" value="1"/>
</dbReference>
<dbReference type="PANTHER" id="PTHR42887">
    <property type="entry name" value="OS12G0638800 PROTEIN"/>
    <property type="match status" value="1"/>
</dbReference>
<dbReference type="EMBL" id="WWVX01000001">
    <property type="protein sequence ID" value="MZL68276.1"/>
    <property type="molecule type" value="Genomic_DNA"/>
</dbReference>
<keyword evidence="9" id="KW-1185">Reference proteome</keyword>
<feature type="domain" description="RsdA/BaiN/AoA(So)-like insert" evidence="5">
    <location>
        <begin position="192"/>
        <end position="353"/>
    </location>
</feature>
<dbReference type="Gene3D" id="3.50.50.60">
    <property type="entry name" value="FAD/NAD(P)-binding domain"/>
    <property type="match status" value="1"/>
</dbReference>
<dbReference type="Proteomes" id="UP000184089">
    <property type="component" value="Unassembled WGS sequence"/>
</dbReference>
<evidence type="ECO:0000313" key="7">
    <source>
        <dbReference type="EMBL" id="SHG22502.1"/>
    </source>
</evidence>
<dbReference type="Pfam" id="PF22780">
    <property type="entry name" value="HI0933_like_1st"/>
    <property type="match status" value="1"/>
</dbReference>
<evidence type="ECO:0000313" key="8">
    <source>
        <dbReference type="Proteomes" id="UP000184089"/>
    </source>
</evidence>
<proteinExistence type="predicted"/>
<comment type="caution">
    <text evidence="7">The sequence shown here is derived from an EMBL/GenBank/DDBJ whole genome shotgun (WGS) entry which is preliminary data.</text>
</comment>
<dbReference type="AlphaFoldDB" id="A0AAQ1MEZ5"/>
<reference evidence="8" key="1">
    <citation type="submission" date="2016-11" db="EMBL/GenBank/DDBJ databases">
        <authorList>
            <person name="Jaros S."/>
            <person name="Januszkiewicz K."/>
            <person name="Wedrychowicz H."/>
        </authorList>
    </citation>
    <scope>NUCLEOTIDE SEQUENCE [LARGE SCALE GENOMIC DNA]</scope>
    <source>
        <strain evidence="8">DSM 4029</strain>
    </source>
</reference>
<comment type="cofactor">
    <cofactor evidence="1">
        <name>FAD</name>
        <dbReference type="ChEBI" id="CHEBI:57692"/>
    </cofactor>
</comment>
<feature type="domain" description="RsdA/BaiN/AoA(So)-like Rossmann fold-like" evidence="4">
    <location>
        <begin position="7"/>
        <end position="406"/>
    </location>
</feature>
<keyword evidence="2" id="KW-0285">Flavoprotein</keyword>
<dbReference type="InterPro" id="IPR057661">
    <property type="entry name" value="RsdA/BaiN/AoA(So)_Rossmann"/>
</dbReference>
<name>A0AAQ1MEZ5_9FIRM</name>
<dbReference type="Pfam" id="PF03486">
    <property type="entry name" value="HI0933_like"/>
    <property type="match status" value="1"/>
</dbReference>
<dbReference type="InterPro" id="IPR055178">
    <property type="entry name" value="RsdA/BaiN/AoA(So)-like_dom"/>
</dbReference>
<dbReference type="Gene3D" id="1.10.8.260">
    <property type="entry name" value="HI0933 insert domain-like"/>
    <property type="match status" value="1"/>
</dbReference>
<gene>
    <name evidence="6" type="ORF">GT747_00605</name>
    <name evidence="7" type="ORF">SAMN05444424_1948</name>
</gene>
<reference evidence="7" key="2">
    <citation type="submission" date="2016-11" db="EMBL/GenBank/DDBJ databases">
        <authorList>
            <person name="Varghese N."/>
            <person name="Submissions S."/>
        </authorList>
    </citation>
    <scope>NUCLEOTIDE SEQUENCE</scope>
    <source>
        <strain evidence="7">DSM 4029</strain>
    </source>
</reference>
<dbReference type="InterPro" id="IPR023166">
    <property type="entry name" value="BaiN-like_dom_sf"/>
</dbReference>
<dbReference type="SUPFAM" id="SSF51905">
    <property type="entry name" value="FAD/NAD(P)-binding domain"/>
    <property type="match status" value="1"/>
</dbReference>
<evidence type="ECO:0000256" key="2">
    <source>
        <dbReference type="ARBA" id="ARBA00022630"/>
    </source>
</evidence>
<dbReference type="Proteomes" id="UP000474718">
    <property type="component" value="Unassembled WGS sequence"/>
</dbReference>
<reference evidence="6 9" key="3">
    <citation type="journal article" date="2019" name="Nat. Med.">
        <title>A library of human gut bacterial isolates paired with longitudinal multiomics data enables mechanistic microbiome research.</title>
        <authorList>
            <person name="Poyet M."/>
            <person name="Groussin M."/>
            <person name="Gibbons S.M."/>
            <person name="Avila-Pacheco J."/>
            <person name="Jiang X."/>
            <person name="Kearney S.M."/>
            <person name="Perrotta A.R."/>
            <person name="Berdy B."/>
            <person name="Zhao S."/>
            <person name="Lieberman T.D."/>
            <person name="Swanson P.K."/>
            <person name="Smith M."/>
            <person name="Roesemann S."/>
            <person name="Alexander J.E."/>
            <person name="Rich S.A."/>
            <person name="Livny J."/>
            <person name="Vlamakis H."/>
            <person name="Clish C."/>
            <person name="Bullock K."/>
            <person name="Deik A."/>
            <person name="Scott J."/>
            <person name="Pierce K.A."/>
            <person name="Xavier R.J."/>
            <person name="Alm E.J."/>
        </authorList>
    </citation>
    <scope>NUCLEOTIDE SEQUENCE [LARGE SCALE GENOMIC DNA]</scope>
    <source>
        <strain evidence="6 9">BIOML-A2</strain>
    </source>
</reference>
<dbReference type="RefSeq" id="WP_021661023.1">
    <property type="nucleotide sequence ID" value="NZ_FQVY01000002.1"/>
</dbReference>
<dbReference type="SUPFAM" id="SSF160996">
    <property type="entry name" value="HI0933 insert domain-like"/>
    <property type="match status" value="1"/>
</dbReference>
<evidence type="ECO:0000313" key="9">
    <source>
        <dbReference type="Proteomes" id="UP000474718"/>
    </source>
</evidence>
<evidence type="ECO:0000256" key="3">
    <source>
        <dbReference type="ARBA" id="ARBA00022827"/>
    </source>
</evidence>
<dbReference type="InterPro" id="IPR036188">
    <property type="entry name" value="FAD/NAD-bd_sf"/>
</dbReference>
<dbReference type="NCBIfam" id="TIGR00275">
    <property type="entry name" value="aminoacetone oxidase family FAD-binding enzyme"/>
    <property type="match status" value="1"/>
</dbReference>
<evidence type="ECO:0000259" key="4">
    <source>
        <dbReference type="Pfam" id="PF03486"/>
    </source>
</evidence>
<evidence type="ECO:0000259" key="5">
    <source>
        <dbReference type="Pfam" id="PF22780"/>
    </source>
</evidence>
<dbReference type="EMBL" id="FQVY01000002">
    <property type="protein sequence ID" value="SHG22502.1"/>
    <property type="molecule type" value="Genomic_DNA"/>
</dbReference>
<evidence type="ECO:0000256" key="1">
    <source>
        <dbReference type="ARBA" id="ARBA00001974"/>
    </source>
</evidence>
<evidence type="ECO:0000313" key="6">
    <source>
        <dbReference type="EMBL" id="MZL68276.1"/>
    </source>
</evidence>
<keyword evidence="3" id="KW-0274">FAD</keyword>
<accession>A0AAQ1MEZ5</accession>
<protein>
    <submittedName>
        <fullName evidence="6">Aminoacetone oxidase family FAD-binding enzyme</fullName>
    </submittedName>
</protein>